<dbReference type="PROSITE" id="PS51257">
    <property type="entry name" value="PROKAR_LIPOPROTEIN"/>
    <property type="match status" value="1"/>
</dbReference>
<sequence>MKKCLTKRARSFYPKAFITLCSISSLLAISCKKPIQNALAKTVINQENKFKLSADPSYSAQKIFTGGLDGYHSYRIPSLIRTVEHGYLIAICEGRNDNNKDYGNINIVCKRSFDDGVTWQPLQAIAGPGNYTDGNPTTVVDQSTGKIFVFMLHNDSTHYSNPDGSYLAFQPGDRTVWVCSSTDEGATWSAPVNVTSTTQPSGTAQDWIGPGTGIYKLHGTDAGTLIIPAYGRNIYSTNHGITWTESVITNGTTKSTESTIIEKLNGDLLRNDRPTSTLPLYRQVATGSLGGGFPTWASNTNLPDPASEGSVWRYNDPKPNRILFLNSASQTTRTAMKIRISYDEGTTYPIGRDIPSFGSSPGKLGGYSSLAKTADLQVGALIEYNEDTGNSSTSHRSIVFHKFNLPWIVNGATEPVGY</sequence>
<dbReference type="GO" id="GO:0009313">
    <property type="term" value="P:oligosaccharide catabolic process"/>
    <property type="evidence" value="ECO:0007669"/>
    <property type="project" value="TreeGrafter"/>
</dbReference>
<dbReference type="InterPro" id="IPR036278">
    <property type="entry name" value="Sialidase_sf"/>
</dbReference>
<dbReference type="CDD" id="cd15482">
    <property type="entry name" value="Sialidase_non-viral"/>
    <property type="match status" value="1"/>
</dbReference>
<feature type="domain" description="Sialidase" evidence="4">
    <location>
        <begin position="103"/>
        <end position="372"/>
    </location>
</feature>
<evidence type="ECO:0000313" key="6">
    <source>
        <dbReference type="Proteomes" id="UP000466586"/>
    </source>
</evidence>
<comment type="caution">
    <text evidence="5">The sequence shown here is derived from an EMBL/GenBank/DDBJ whole genome shotgun (WGS) entry which is preliminary data.</text>
</comment>
<dbReference type="Pfam" id="PF13088">
    <property type="entry name" value="BNR_2"/>
    <property type="match status" value="1"/>
</dbReference>
<dbReference type="GO" id="GO:0006689">
    <property type="term" value="P:ganglioside catabolic process"/>
    <property type="evidence" value="ECO:0007669"/>
    <property type="project" value="TreeGrafter"/>
</dbReference>
<evidence type="ECO:0000313" key="5">
    <source>
        <dbReference type="EMBL" id="MXV52485.1"/>
    </source>
</evidence>
<dbReference type="EC" id="3.2.1.18" evidence="3"/>
<protein>
    <recommendedName>
        <fullName evidence="3">exo-alpha-sialidase</fullName>
        <ecNumber evidence="3">3.2.1.18</ecNumber>
    </recommendedName>
</protein>
<dbReference type="PANTHER" id="PTHR10628">
    <property type="entry name" value="SIALIDASE"/>
    <property type="match status" value="1"/>
</dbReference>
<dbReference type="GO" id="GO:0005737">
    <property type="term" value="C:cytoplasm"/>
    <property type="evidence" value="ECO:0007669"/>
    <property type="project" value="TreeGrafter"/>
</dbReference>
<comment type="similarity">
    <text evidence="2">Belongs to the glycosyl hydrolase 33 family.</text>
</comment>
<dbReference type="InterPro" id="IPR011040">
    <property type="entry name" value="Sialidase"/>
</dbReference>
<proteinExistence type="inferred from homology"/>
<keyword evidence="6" id="KW-1185">Reference proteome</keyword>
<organism evidence="5 6">
    <name type="scientific">Hufsiella arboris</name>
    <dbReference type="NCBI Taxonomy" id="2695275"/>
    <lineage>
        <taxon>Bacteria</taxon>
        <taxon>Pseudomonadati</taxon>
        <taxon>Bacteroidota</taxon>
        <taxon>Sphingobacteriia</taxon>
        <taxon>Sphingobacteriales</taxon>
        <taxon>Sphingobacteriaceae</taxon>
        <taxon>Hufsiella</taxon>
    </lineage>
</organism>
<dbReference type="GO" id="GO:0004308">
    <property type="term" value="F:exo-alpha-sialidase activity"/>
    <property type="evidence" value="ECO:0007669"/>
    <property type="project" value="UniProtKB-EC"/>
</dbReference>
<dbReference type="PANTHER" id="PTHR10628:SF30">
    <property type="entry name" value="EXO-ALPHA-SIALIDASE"/>
    <property type="match status" value="1"/>
</dbReference>
<comment type="catalytic activity">
    <reaction evidence="1">
        <text>Hydrolysis of alpha-(2-&gt;3)-, alpha-(2-&gt;6)-, alpha-(2-&gt;8)- glycosidic linkages of terminal sialic acid residues in oligosaccharides, glycoproteins, glycolipids, colominic acid and synthetic substrates.</text>
        <dbReference type="EC" id="3.2.1.18"/>
    </reaction>
</comment>
<dbReference type="Proteomes" id="UP000466586">
    <property type="component" value="Unassembled WGS sequence"/>
</dbReference>
<dbReference type="EMBL" id="WVHT01000008">
    <property type="protein sequence ID" value="MXV52485.1"/>
    <property type="molecule type" value="Genomic_DNA"/>
</dbReference>
<accession>A0A7K1YD38</accession>
<evidence type="ECO:0000256" key="1">
    <source>
        <dbReference type="ARBA" id="ARBA00000427"/>
    </source>
</evidence>
<dbReference type="GO" id="GO:0016020">
    <property type="term" value="C:membrane"/>
    <property type="evidence" value="ECO:0007669"/>
    <property type="project" value="TreeGrafter"/>
</dbReference>
<evidence type="ECO:0000259" key="4">
    <source>
        <dbReference type="Pfam" id="PF13088"/>
    </source>
</evidence>
<dbReference type="InterPro" id="IPR026856">
    <property type="entry name" value="Sialidase_fam"/>
</dbReference>
<gene>
    <name evidence="5" type="ORF">GS399_16035</name>
</gene>
<evidence type="ECO:0000256" key="2">
    <source>
        <dbReference type="ARBA" id="ARBA00009348"/>
    </source>
</evidence>
<dbReference type="SUPFAM" id="SSF50939">
    <property type="entry name" value="Sialidases"/>
    <property type="match status" value="1"/>
</dbReference>
<evidence type="ECO:0000256" key="3">
    <source>
        <dbReference type="ARBA" id="ARBA00012733"/>
    </source>
</evidence>
<name>A0A7K1YD38_9SPHI</name>
<dbReference type="AlphaFoldDB" id="A0A7K1YD38"/>
<dbReference type="Gene3D" id="2.120.10.10">
    <property type="match status" value="1"/>
</dbReference>
<reference evidence="5 6" key="1">
    <citation type="submission" date="2019-11" db="EMBL/GenBank/DDBJ databases">
        <title>Pedobacter sp. HMF7647 Genome sequencing and assembly.</title>
        <authorList>
            <person name="Kang H."/>
            <person name="Kim H."/>
            <person name="Joh K."/>
        </authorList>
    </citation>
    <scope>NUCLEOTIDE SEQUENCE [LARGE SCALE GENOMIC DNA]</scope>
    <source>
        <strain evidence="5 6">HMF7647</strain>
    </source>
</reference>